<name>A0A830HMQ3_9CHLO</name>
<evidence type="ECO:0000259" key="4">
    <source>
        <dbReference type="Pfam" id="PF00327"/>
    </source>
</evidence>
<accession>A0A830HMQ3</accession>
<dbReference type="InterPro" id="IPR036919">
    <property type="entry name" value="Ribo_uL30_ferredoxin-like_sf"/>
</dbReference>
<dbReference type="PANTHER" id="PTHR11524:SF16">
    <property type="entry name" value="LARGE RIBOSOMAL SUBUNIT PROTEIN UL30"/>
    <property type="match status" value="1"/>
</dbReference>
<proteinExistence type="inferred from homology"/>
<dbReference type="AlphaFoldDB" id="A0A830HMQ3"/>
<comment type="similarity">
    <text evidence="1">Belongs to the universal ribosomal protein uL30 family.</text>
</comment>
<dbReference type="PROSITE" id="PS00634">
    <property type="entry name" value="RIBOSOMAL_L30"/>
    <property type="match status" value="1"/>
</dbReference>
<dbReference type="NCBIfam" id="TIGR01310">
    <property type="entry name" value="uL30_euk"/>
    <property type="match status" value="1"/>
</dbReference>
<evidence type="ECO:0000256" key="1">
    <source>
        <dbReference type="ARBA" id="ARBA00007594"/>
    </source>
</evidence>
<evidence type="ECO:0000259" key="5">
    <source>
        <dbReference type="Pfam" id="PF08079"/>
    </source>
</evidence>
<dbReference type="Gene3D" id="3.30.1390.20">
    <property type="entry name" value="Ribosomal protein L30, ferredoxin-like fold domain"/>
    <property type="match status" value="1"/>
</dbReference>
<dbReference type="CDD" id="cd01657">
    <property type="entry name" value="Ribosomal_L7_archeal_euk"/>
    <property type="match status" value="1"/>
</dbReference>
<organism evidence="6 7">
    <name type="scientific">Pycnococcus provasolii</name>
    <dbReference type="NCBI Taxonomy" id="41880"/>
    <lineage>
        <taxon>Eukaryota</taxon>
        <taxon>Viridiplantae</taxon>
        <taxon>Chlorophyta</taxon>
        <taxon>Pseudoscourfieldiophyceae</taxon>
        <taxon>Pseudoscourfieldiales</taxon>
        <taxon>Pycnococcaceae</taxon>
        <taxon>Pycnococcus</taxon>
    </lineage>
</organism>
<dbReference type="Pfam" id="PF00327">
    <property type="entry name" value="Ribosomal_L30"/>
    <property type="match status" value="1"/>
</dbReference>
<dbReference type="InterPro" id="IPR018038">
    <property type="entry name" value="Ribosomal_uL30_CS"/>
</dbReference>
<keyword evidence="3" id="KW-0687">Ribonucleoprotein</keyword>
<dbReference type="Pfam" id="PF08079">
    <property type="entry name" value="Ribosomal_L30_N"/>
    <property type="match status" value="1"/>
</dbReference>
<protein>
    <submittedName>
        <fullName evidence="6">60S ribosomal protein L7</fullName>
    </submittedName>
</protein>
<evidence type="ECO:0000256" key="3">
    <source>
        <dbReference type="ARBA" id="ARBA00023274"/>
    </source>
</evidence>
<evidence type="ECO:0000256" key="2">
    <source>
        <dbReference type="ARBA" id="ARBA00022980"/>
    </source>
</evidence>
<feature type="domain" description="Large ribosomal subunit protein uL30-like ferredoxin-like fold" evidence="4">
    <location>
        <begin position="82"/>
        <end position="132"/>
    </location>
</feature>
<evidence type="ECO:0000313" key="7">
    <source>
        <dbReference type="Proteomes" id="UP000660262"/>
    </source>
</evidence>
<reference evidence="6" key="1">
    <citation type="submission" date="2020-10" db="EMBL/GenBank/DDBJ databases">
        <title>Unveiling of a novel bifunctional photoreceptor, Dualchrome1, isolated from a cosmopolitan green alga.</title>
        <authorList>
            <person name="Suzuki S."/>
            <person name="Kawachi M."/>
        </authorList>
    </citation>
    <scope>NUCLEOTIDE SEQUENCE</scope>
    <source>
        <strain evidence="6">NIES 2893</strain>
    </source>
</reference>
<dbReference type="InterPro" id="IPR012988">
    <property type="entry name" value="Ribosomal_uL30_N_euk"/>
</dbReference>
<dbReference type="GO" id="GO:0003723">
    <property type="term" value="F:RNA binding"/>
    <property type="evidence" value="ECO:0007669"/>
    <property type="project" value="InterPro"/>
</dbReference>
<dbReference type="GO" id="GO:0003735">
    <property type="term" value="F:structural constituent of ribosome"/>
    <property type="evidence" value="ECO:0007669"/>
    <property type="project" value="TreeGrafter"/>
</dbReference>
<dbReference type="InterPro" id="IPR005998">
    <property type="entry name" value="Ribosomal_uL30_euk"/>
</dbReference>
<dbReference type="GO" id="GO:0022625">
    <property type="term" value="C:cytosolic large ribosomal subunit"/>
    <property type="evidence" value="ECO:0007669"/>
    <property type="project" value="TreeGrafter"/>
</dbReference>
<dbReference type="InterPro" id="IPR039699">
    <property type="entry name" value="Ribosomal_uL30"/>
</dbReference>
<feature type="domain" description="Large ribosomal subunit protein uL30 N-terminal eukaryotes" evidence="5">
    <location>
        <begin position="6"/>
        <end position="77"/>
    </location>
</feature>
<dbReference type="GO" id="GO:0000463">
    <property type="term" value="P:maturation of LSU-rRNA from tricistronic rRNA transcript (SSU-rRNA, 5.8S rRNA, LSU-rRNA)"/>
    <property type="evidence" value="ECO:0007669"/>
    <property type="project" value="TreeGrafter"/>
</dbReference>
<dbReference type="EMBL" id="BNJQ01000012">
    <property type="protein sequence ID" value="GHP06307.1"/>
    <property type="molecule type" value="Genomic_DNA"/>
</dbReference>
<dbReference type="Proteomes" id="UP000660262">
    <property type="component" value="Unassembled WGS sequence"/>
</dbReference>
<dbReference type="OrthoDB" id="28644at2759"/>
<dbReference type="FunFam" id="3.30.1390.20:FF:000003">
    <property type="entry name" value="60S ribosomal protein L7"/>
    <property type="match status" value="1"/>
</dbReference>
<sequence length="240" mass="27399">MADAQVPESLLKKRKRNDAWAAAKAAEADKAKKDHKAKRAAMFKRAEAYVKEYREKERDIVRLRREARAKGSFYMEPGAKVLFVMRIRGACDLHPKTRTILKLLRLRQIHNGVFLRVNKPVLNMLKKVEPYITYGYPNLKTIKELIYKRGYGKVNGQRIPLTDNAVIEKVLGEQGIVCVEDLIHEIATAGPNFKQAANFLWPFKLSSPKGGYDVKRKHFIEGGQAGNREEAISSFIKKMC</sequence>
<keyword evidence="7" id="KW-1185">Reference proteome</keyword>
<dbReference type="PANTHER" id="PTHR11524">
    <property type="entry name" value="60S RIBOSOMAL PROTEIN L7"/>
    <property type="match status" value="1"/>
</dbReference>
<keyword evidence="2 6" id="KW-0689">Ribosomal protein</keyword>
<dbReference type="InterPro" id="IPR016082">
    <property type="entry name" value="Ribosomal_uL30_ferredoxin-like"/>
</dbReference>
<comment type="caution">
    <text evidence="6">The sequence shown here is derived from an EMBL/GenBank/DDBJ whole genome shotgun (WGS) entry which is preliminary data.</text>
</comment>
<dbReference type="InterPro" id="IPR035808">
    <property type="entry name" value="Ribosomal_uL30_euk_arc"/>
</dbReference>
<dbReference type="SUPFAM" id="SSF55129">
    <property type="entry name" value="Ribosomal protein L30p/L7e"/>
    <property type="match status" value="1"/>
</dbReference>
<evidence type="ECO:0000313" key="6">
    <source>
        <dbReference type="EMBL" id="GHP06307.1"/>
    </source>
</evidence>
<gene>
    <name evidence="6" type="ORF">PPROV_000505400</name>
</gene>